<dbReference type="AlphaFoldDB" id="A0A1F5EB29"/>
<dbReference type="GO" id="GO:0009103">
    <property type="term" value="P:lipopolysaccharide biosynthetic process"/>
    <property type="evidence" value="ECO:0007669"/>
    <property type="project" value="TreeGrafter"/>
</dbReference>
<dbReference type="PANTHER" id="PTHR46401:SF2">
    <property type="entry name" value="GLYCOSYLTRANSFERASE WBBK-RELATED"/>
    <property type="match status" value="1"/>
</dbReference>
<evidence type="ECO:0008006" key="4">
    <source>
        <dbReference type="Google" id="ProtNLM"/>
    </source>
</evidence>
<dbReference type="Gene3D" id="3.40.50.2000">
    <property type="entry name" value="Glycogen Phosphorylase B"/>
    <property type="match status" value="2"/>
</dbReference>
<name>A0A1F5EB29_9BACT</name>
<dbReference type="Proteomes" id="UP000177481">
    <property type="component" value="Unassembled WGS sequence"/>
</dbReference>
<dbReference type="STRING" id="1797471.A3A71_00650"/>
<evidence type="ECO:0000313" key="2">
    <source>
        <dbReference type="EMBL" id="OGD64551.1"/>
    </source>
</evidence>
<comment type="caution">
    <text evidence="2">The sequence shown here is derived from an EMBL/GenBank/DDBJ whole genome shotgun (WGS) entry which is preliminary data.</text>
</comment>
<keyword evidence="1" id="KW-0808">Transferase</keyword>
<proteinExistence type="predicted"/>
<dbReference type="EMBL" id="MEZX01000002">
    <property type="protein sequence ID" value="OGD64551.1"/>
    <property type="molecule type" value="Genomic_DNA"/>
</dbReference>
<dbReference type="CDD" id="cd03801">
    <property type="entry name" value="GT4_PimA-like"/>
    <property type="match status" value="1"/>
</dbReference>
<sequence length="374" mass="41789">MKPTEICFFSPGAYPLFNPTVSGAFGGAELQSFLLSSELSKDPGFVVSFIVGDYGQPPVETFNGITVYKLAAESKQGPALWRQISFAIRLWRLLKTVRADVYQQRASGASAGIIALYCRKARKKFIYMTASEADLKGGLRNRTFVEERMFKFGLTNADLIFTQNSQHQQILKEKFHRESIVLKNVLTIPARDVNQKRESVLWVASSQPLKQPEMFLQLARDFPSEKFVMIMPPHAHNQALAEKITEEAEAISNLTLLGKVPFEQITEYYGQAKVLVSTSTFEGFPNTFVQAAASATPILSLGVNPDNFLDKEKCGFCAGGDYKKMATQLSEILGNPALWKSLSENGYRYALENHDIVRNTARYKSAVAELLRNE</sequence>
<dbReference type="Pfam" id="PF13692">
    <property type="entry name" value="Glyco_trans_1_4"/>
    <property type="match status" value="1"/>
</dbReference>
<dbReference type="GO" id="GO:0016757">
    <property type="term" value="F:glycosyltransferase activity"/>
    <property type="evidence" value="ECO:0007669"/>
    <property type="project" value="TreeGrafter"/>
</dbReference>
<dbReference type="PANTHER" id="PTHR46401">
    <property type="entry name" value="GLYCOSYLTRANSFERASE WBBK-RELATED"/>
    <property type="match status" value="1"/>
</dbReference>
<dbReference type="SUPFAM" id="SSF53756">
    <property type="entry name" value="UDP-Glycosyltransferase/glycogen phosphorylase"/>
    <property type="match status" value="1"/>
</dbReference>
<evidence type="ECO:0000256" key="1">
    <source>
        <dbReference type="ARBA" id="ARBA00022679"/>
    </source>
</evidence>
<protein>
    <recommendedName>
        <fullName evidence="4">Glycosyl transferase family 1 domain-containing protein</fullName>
    </recommendedName>
</protein>
<organism evidence="2 3">
    <name type="scientific">Candidatus Berkelbacteria bacterium RIFCSPLOWO2_01_FULL_50_28</name>
    <dbReference type="NCBI Taxonomy" id="1797471"/>
    <lineage>
        <taxon>Bacteria</taxon>
        <taxon>Candidatus Berkelbacteria</taxon>
    </lineage>
</organism>
<reference evidence="2 3" key="1">
    <citation type="journal article" date="2016" name="Nat. Commun.">
        <title>Thousands of microbial genomes shed light on interconnected biogeochemical processes in an aquifer system.</title>
        <authorList>
            <person name="Anantharaman K."/>
            <person name="Brown C.T."/>
            <person name="Hug L.A."/>
            <person name="Sharon I."/>
            <person name="Castelle C.J."/>
            <person name="Probst A.J."/>
            <person name="Thomas B.C."/>
            <person name="Singh A."/>
            <person name="Wilkins M.J."/>
            <person name="Karaoz U."/>
            <person name="Brodie E.L."/>
            <person name="Williams K.H."/>
            <person name="Hubbard S.S."/>
            <person name="Banfield J.F."/>
        </authorList>
    </citation>
    <scope>NUCLEOTIDE SEQUENCE [LARGE SCALE GENOMIC DNA]</scope>
</reference>
<evidence type="ECO:0000313" key="3">
    <source>
        <dbReference type="Proteomes" id="UP000177481"/>
    </source>
</evidence>
<accession>A0A1F5EB29</accession>
<gene>
    <name evidence="2" type="ORF">A3A71_00650</name>
</gene>